<dbReference type="Pfam" id="PF26341">
    <property type="entry name" value="AAA_SelU"/>
    <property type="match status" value="1"/>
</dbReference>
<keyword evidence="5" id="KW-1185">Reference proteome</keyword>
<evidence type="ECO:0000256" key="1">
    <source>
        <dbReference type="ARBA" id="ARBA00023266"/>
    </source>
</evidence>
<dbReference type="Gene3D" id="3.40.250.10">
    <property type="entry name" value="Rhodanese-like domain"/>
    <property type="match status" value="1"/>
</dbReference>
<dbReference type="InterPro" id="IPR001763">
    <property type="entry name" value="Rhodanese-like_dom"/>
</dbReference>
<keyword evidence="2" id="KW-0808">Transferase</keyword>
<dbReference type="NCBIfam" id="TIGR03167">
    <property type="entry name" value="tRNA_sel_U_synt"/>
    <property type="match status" value="1"/>
</dbReference>
<comment type="catalytic activity">
    <reaction evidence="2">
        <text>5-methylaminomethyl-2-thiouridine(34) in tRNA + (2E)-geranyl diphosphate = 5-methylaminomethyl-S-(2E)-geranyl-thiouridine(34) in tRNA + diphosphate</text>
        <dbReference type="Rhea" id="RHEA:14085"/>
        <dbReference type="Rhea" id="RHEA-COMP:10195"/>
        <dbReference type="Rhea" id="RHEA-COMP:14654"/>
        <dbReference type="ChEBI" id="CHEBI:33019"/>
        <dbReference type="ChEBI" id="CHEBI:58057"/>
        <dbReference type="ChEBI" id="CHEBI:74455"/>
        <dbReference type="ChEBI" id="CHEBI:140632"/>
    </reaction>
</comment>
<protein>
    <recommendedName>
        <fullName evidence="2">tRNA 2-selenouridine synthase</fullName>
        <ecNumber evidence="2">2.9.1.3</ecNumber>
    </recommendedName>
</protein>
<evidence type="ECO:0000256" key="2">
    <source>
        <dbReference type="HAMAP-Rule" id="MF_01622"/>
    </source>
</evidence>
<dbReference type="Proteomes" id="UP000831607">
    <property type="component" value="Chromosome"/>
</dbReference>
<gene>
    <name evidence="4" type="primary">mnmH</name>
    <name evidence="2" type="synonym">selU</name>
    <name evidence="4" type="ORF">DHf2319_12565</name>
</gene>
<comment type="subunit">
    <text evidence="2">Monomer.</text>
</comment>
<comment type="catalytic activity">
    <reaction evidence="2">
        <text>5-methylaminomethyl-S-(2E)-geranyl-thiouridine(34) in tRNA + selenophosphate + H(+) = 5-methylaminomethyl-2-(Se-phospho)selenouridine(34) in tRNA + (2E)-thiogeraniol</text>
        <dbReference type="Rhea" id="RHEA:60172"/>
        <dbReference type="Rhea" id="RHEA-COMP:14654"/>
        <dbReference type="Rhea" id="RHEA-COMP:15523"/>
        <dbReference type="ChEBI" id="CHEBI:15378"/>
        <dbReference type="ChEBI" id="CHEBI:16144"/>
        <dbReference type="ChEBI" id="CHEBI:140632"/>
        <dbReference type="ChEBI" id="CHEBI:143702"/>
        <dbReference type="ChEBI" id="CHEBI:143703"/>
    </reaction>
</comment>
<organism evidence="4 5">
    <name type="scientific">Orrella daihaiensis</name>
    <dbReference type="NCBI Taxonomy" id="2782176"/>
    <lineage>
        <taxon>Bacteria</taxon>
        <taxon>Pseudomonadati</taxon>
        <taxon>Pseudomonadota</taxon>
        <taxon>Betaproteobacteria</taxon>
        <taxon>Burkholderiales</taxon>
        <taxon>Alcaligenaceae</taxon>
        <taxon>Orrella</taxon>
    </lineage>
</organism>
<dbReference type="InterPro" id="IPR058840">
    <property type="entry name" value="AAA_SelU"/>
</dbReference>
<dbReference type="PANTHER" id="PTHR30401">
    <property type="entry name" value="TRNA 2-SELENOURIDINE SYNTHASE"/>
    <property type="match status" value="1"/>
</dbReference>
<dbReference type="HAMAP" id="MF_01622">
    <property type="entry name" value="tRNA_sel_U_synth"/>
    <property type="match status" value="1"/>
</dbReference>
<comment type="function">
    <text evidence="2">Involved in the post-transcriptional modification of the uridine at the wobble position (U34) of tRNA(Lys), tRNA(Glu) and tRNA(Gln). Catalyzes the conversion of 2-thiouridine (S2U-RNA) to 2-selenouridine (Se2U-RNA). Acts in a two-step process involving geranylation of 2-thiouridine (S2U) to S-geranyl-2-thiouridine (geS2U) and subsequent selenation of the latter derivative to 2-selenouridine (Se2U) in the tRNA chain.</text>
</comment>
<comment type="catalytic activity">
    <reaction evidence="2">
        <text>5-methylaminomethyl-2-thiouridine(34) in tRNA + selenophosphate + (2E)-geranyl diphosphate + H2O + H(+) = 5-methylaminomethyl-2-selenouridine(34) in tRNA + (2E)-thiogeraniol + phosphate + diphosphate</text>
        <dbReference type="Rhea" id="RHEA:42716"/>
        <dbReference type="Rhea" id="RHEA-COMP:10195"/>
        <dbReference type="Rhea" id="RHEA-COMP:10196"/>
        <dbReference type="ChEBI" id="CHEBI:15377"/>
        <dbReference type="ChEBI" id="CHEBI:15378"/>
        <dbReference type="ChEBI" id="CHEBI:16144"/>
        <dbReference type="ChEBI" id="CHEBI:33019"/>
        <dbReference type="ChEBI" id="CHEBI:43474"/>
        <dbReference type="ChEBI" id="CHEBI:58057"/>
        <dbReference type="ChEBI" id="CHEBI:74455"/>
        <dbReference type="ChEBI" id="CHEBI:82743"/>
        <dbReference type="ChEBI" id="CHEBI:143703"/>
        <dbReference type="EC" id="2.9.1.3"/>
    </reaction>
</comment>
<proteinExistence type="inferred from homology"/>
<dbReference type="EMBL" id="CP063982">
    <property type="protein sequence ID" value="UOD51700.1"/>
    <property type="molecule type" value="Genomic_DNA"/>
</dbReference>
<keyword evidence="1 2" id="KW-0711">Selenium</keyword>
<dbReference type="NCBIfam" id="NF008750">
    <property type="entry name" value="PRK11784.1-2"/>
    <property type="match status" value="1"/>
</dbReference>
<dbReference type="SMART" id="SM00450">
    <property type="entry name" value="RHOD"/>
    <property type="match status" value="1"/>
</dbReference>
<name>A0ABY4ARL7_9BURK</name>
<dbReference type="Pfam" id="PF00581">
    <property type="entry name" value="Rhodanese"/>
    <property type="match status" value="1"/>
</dbReference>
<dbReference type="SUPFAM" id="SSF52821">
    <property type="entry name" value="Rhodanese/Cell cycle control phosphatase"/>
    <property type="match status" value="1"/>
</dbReference>
<feature type="active site" description="S-selanylcysteine intermediate" evidence="2">
    <location>
        <position position="92"/>
    </location>
</feature>
<dbReference type="PANTHER" id="PTHR30401:SF0">
    <property type="entry name" value="TRNA 2-SELENOURIDINE SYNTHASE"/>
    <property type="match status" value="1"/>
</dbReference>
<dbReference type="InterPro" id="IPR036873">
    <property type="entry name" value="Rhodanese-like_dom_sf"/>
</dbReference>
<reference evidence="4 5" key="1">
    <citation type="submission" date="2020-11" db="EMBL/GenBank/DDBJ databases">
        <title>Algicoccus daihaiensis sp.nov., isolated from Daihai Lake in Inner Mongolia.</title>
        <authorList>
            <person name="Kai J."/>
        </authorList>
    </citation>
    <scope>NUCLEOTIDE SEQUENCE [LARGE SCALE GENOMIC DNA]</scope>
    <source>
        <strain evidence="5">f23</strain>
    </source>
</reference>
<dbReference type="PROSITE" id="PS50206">
    <property type="entry name" value="RHODANESE_3"/>
    <property type="match status" value="1"/>
</dbReference>
<dbReference type="EC" id="2.9.1.3" evidence="2"/>
<feature type="domain" description="Rhodanese" evidence="3">
    <location>
        <begin position="9"/>
        <end position="132"/>
    </location>
</feature>
<dbReference type="InterPro" id="IPR017582">
    <property type="entry name" value="SelU"/>
</dbReference>
<accession>A0ABY4ARL7</accession>
<dbReference type="NCBIfam" id="NF008751">
    <property type="entry name" value="PRK11784.1-3"/>
    <property type="match status" value="1"/>
</dbReference>
<evidence type="ECO:0000259" key="3">
    <source>
        <dbReference type="PROSITE" id="PS50206"/>
    </source>
</evidence>
<evidence type="ECO:0000313" key="5">
    <source>
        <dbReference type="Proteomes" id="UP000831607"/>
    </source>
</evidence>
<evidence type="ECO:0000313" key="4">
    <source>
        <dbReference type="EMBL" id="UOD51700.1"/>
    </source>
</evidence>
<dbReference type="CDD" id="cd01520">
    <property type="entry name" value="RHOD_YbbB"/>
    <property type="match status" value="1"/>
</dbReference>
<sequence length="361" mass="40910">MVSDYATLLLSDTPLLDVRAPIEFAQGSFPCAVNLPLMNDTEREAVGIAYKQQGQDAAVALGHQLVSGALRDERIAKWADFMQKNPEGVLYCFRGGMRSQISQHWLKQAGHDRPRIAGGYKAMRQFLLQNLETVVQRSSFLVVGGLTGCGKTDVIQTLDVKIDLEGLARHRGSSFGGRAQRQPSQIDFENSLSIELLKLSRQQHTLIAVEDESHLIGRCAVPLTLRQKTQQSSLVWVTAPLEQRVRRIQRDYIESLARDYVAEYGEAKGLELYQAHLTKSLHNLHKRLGLERYSQLQQHLKTALSRQISYGEFDAHRAWIEPLMTDYYDPMYRYQRQQKQSAVVFEGNAQDVIAYLQAQGH</sequence>
<comment type="similarity">
    <text evidence="2">Belongs to the SelU family.</text>
</comment>
<comment type="catalytic activity">
    <reaction evidence="2">
        <text>5-methylaminomethyl-2-(Se-phospho)selenouridine(34) in tRNA + H2O = 5-methylaminomethyl-2-selenouridine(34) in tRNA + phosphate</text>
        <dbReference type="Rhea" id="RHEA:60176"/>
        <dbReference type="Rhea" id="RHEA-COMP:10196"/>
        <dbReference type="Rhea" id="RHEA-COMP:15523"/>
        <dbReference type="ChEBI" id="CHEBI:15377"/>
        <dbReference type="ChEBI" id="CHEBI:43474"/>
        <dbReference type="ChEBI" id="CHEBI:82743"/>
        <dbReference type="ChEBI" id="CHEBI:143702"/>
    </reaction>
</comment>